<evidence type="ECO:0000256" key="1">
    <source>
        <dbReference type="ARBA" id="ARBA00023239"/>
    </source>
</evidence>
<dbReference type="PANTHER" id="PTHR12128">
    <property type="entry name" value="DIHYDRODIPICOLINATE SYNTHASE"/>
    <property type="match status" value="1"/>
</dbReference>
<dbReference type="PRINTS" id="PR00146">
    <property type="entry name" value="DHPICSNTHASE"/>
</dbReference>
<name>A0A2H3D9K6_ARMGA</name>
<dbReference type="SMART" id="SM01130">
    <property type="entry name" value="DHDPS"/>
    <property type="match status" value="1"/>
</dbReference>
<sequence>MTHPPPPGCHVAAVLFMTKNEDLDRDAIEAHTLRLAQVPKPSGGVAGILVQGDNGESQLLSEAERREVIRITRETLDQNGFNNIPVIAGASAPSTKMTVQLCKEAGDSGASYALVLAPVPWPLKITPESAITSYQEIADKSPIPIIVYNFPTVTNGLNLDSDAIEELAKYPNIVGVKVACGDMGKLHRLASIFSPSEFGIYTSTTDCMLHGLISGCAGTMAASPNIVPRLHVKLYNLFKEGKMDEALKLQTDIAHADWAKTKLGSLSAIKTVVVKNFGYGSNVVRSPLKAVGEDTFVGSKHYAALENVIALEKQL</sequence>
<evidence type="ECO:0000256" key="2">
    <source>
        <dbReference type="PIRNR" id="PIRNR001365"/>
    </source>
</evidence>
<dbReference type="Proteomes" id="UP000217790">
    <property type="component" value="Unassembled WGS sequence"/>
</dbReference>
<dbReference type="STRING" id="47427.A0A2H3D9K6"/>
<dbReference type="InParanoid" id="A0A2H3D9K6"/>
<dbReference type="InterPro" id="IPR002220">
    <property type="entry name" value="DapA-like"/>
</dbReference>
<dbReference type="CDD" id="cd00408">
    <property type="entry name" value="DHDPS-like"/>
    <property type="match status" value="1"/>
</dbReference>
<gene>
    <name evidence="5" type="ORF">ARMGADRAFT_1063878</name>
</gene>
<dbReference type="SUPFAM" id="SSF51569">
    <property type="entry name" value="Aldolase"/>
    <property type="match status" value="1"/>
</dbReference>
<dbReference type="Pfam" id="PF00701">
    <property type="entry name" value="DHDPS"/>
    <property type="match status" value="1"/>
</dbReference>
<feature type="active site" description="Schiff-base intermediate with substrate" evidence="3">
    <location>
        <position position="177"/>
    </location>
</feature>
<dbReference type="GO" id="GO:0008840">
    <property type="term" value="F:4-hydroxy-tetrahydrodipicolinate synthase activity"/>
    <property type="evidence" value="ECO:0007669"/>
    <property type="project" value="TreeGrafter"/>
</dbReference>
<dbReference type="Gene3D" id="3.20.20.70">
    <property type="entry name" value="Aldolase class I"/>
    <property type="match status" value="1"/>
</dbReference>
<organism evidence="5 6">
    <name type="scientific">Armillaria gallica</name>
    <name type="common">Bulbous honey fungus</name>
    <name type="synonym">Armillaria bulbosa</name>
    <dbReference type="NCBI Taxonomy" id="47427"/>
    <lineage>
        <taxon>Eukaryota</taxon>
        <taxon>Fungi</taxon>
        <taxon>Dikarya</taxon>
        <taxon>Basidiomycota</taxon>
        <taxon>Agaricomycotina</taxon>
        <taxon>Agaricomycetes</taxon>
        <taxon>Agaricomycetidae</taxon>
        <taxon>Agaricales</taxon>
        <taxon>Marasmiineae</taxon>
        <taxon>Physalacriaceae</taxon>
        <taxon>Armillaria</taxon>
    </lineage>
</organism>
<dbReference type="InterPro" id="IPR013785">
    <property type="entry name" value="Aldolase_TIM"/>
</dbReference>
<reference evidence="6" key="1">
    <citation type="journal article" date="2017" name="Nat. Ecol. Evol.">
        <title>Genome expansion and lineage-specific genetic innovations in the forest pathogenic fungi Armillaria.</title>
        <authorList>
            <person name="Sipos G."/>
            <person name="Prasanna A.N."/>
            <person name="Walter M.C."/>
            <person name="O'Connor E."/>
            <person name="Balint B."/>
            <person name="Krizsan K."/>
            <person name="Kiss B."/>
            <person name="Hess J."/>
            <person name="Varga T."/>
            <person name="Slot J."/>
            <person name="Riley R."/>
            <person name="Boka B."/>
            <person name="Rigling D."/>
            <person name="Barry K."/>
            <person name="Lee J."/>
            <person name="Mihaltcheva S."/>
            <person name="LaButti K."/>
            <person name="Lipzen A."/>
            <person name="Waldron R."/>
            <person name="Moloney N.M."/>
            <person name="Sperisen C."/>
            <person name="Kredics L."/>
            <person name="Vagvoelgyi C."/>
            <person name="Patrignani A."/>
            <person name="Fitzpatrick D."/>
            <person name="Nagy I."/>
            <person name="Doyle S."/>
            <person name="Anderson J.B."/>
            <person name="Grigoriev I.V."/>
            <person name="Gueldener U."/>
            <person name="Muensterkoetter M."/>
            <person name="Nagy L.G."/>
        </authorList>
    </citation>
    <scope>NUCLEOTIDE SEQUENCE [LARGE SCALE GENOMIC DNA]</scope>
    <source>
        <strain evidence="6">Ar21-2</strain>
    </source>
</reference>
<evidence type="ECO:0000256" key="3">
    <source>
        <dbReference type="PIRSR" id="PIRSR001365-1"/>
    </source>
</evidence>
<keyword evidence="6" id="KW-1185">Reference proteome</keyword>
<comment type="similarity">
    <text evidence="2">Belongs to the DapA family.</text>
</comment>
<protein>
    <submittedName>
        <fullName evidence="5">Dihydrodipicolinate synthetase</fullName>
    </submittedName>
</protein>
<feature type="binding site" evidence="4">
    <location>
        <position position="220"/>
    </location>
    <ligand>
        <name>pyruvate</name>
        <dbReference type="ChEBI" id="CHEBI:15361"/>
    </ligand>
</feature>
<evidence type="ECO:0000313" key="5">
    <source>
        <dbReference type="EMBL" id="PBK91931.1"/>
    </source>
</evidence>
<proteinExistence type="inferred from homology"/>
<dbReference type="PIRSF" id="PIRSF001365">
    <property type="entry name" value="DHDPS"/>
    <property type="match status" value="1"/>
</dbReference>
<dbReference type="PANTHER" id="PTHR12128:SF66">
    <property type="entry name" value="4-HYDROXY-2-OXOGLUTARATE ALDOLASE, MITOCHONDRIAL"/>
    <property type="match status" value="1"/>
</dbReference>
<dbReference type="AlphaFoldDB" id="A0A2H3D9K6"/>
<dbReference type="OMA" id="DMPIMLY"/>
<dbReference type="OrthoDB" id="191315at2759"/>
<evidence type="ECO:0000256" key="4">
    <source>
        <dbReference type="PIRSR" id="PIRSR001365-2"/>
    </source>
</evidence>
<evidence type="ECO:0000313" key="6">
    <source>
        <dbReference type="Proteomes" id="UP000217790"/>
    </source>
</evidence>
<accession>A0A2H3D9K6</accession>
<dbReference type="EMBL" id="KZ293660">
    <property type="protein sequence ID" value="PBK91931.1"/>
    <property type="molecule type" value="Genomic_DNA"/>
</dbReference>
<feature type="active site" description="Proton donor/acceptor" evidence="3">
    <location>
        <position position="148"/>
    </location>
</feature>
<keyword evidence="1 2" id="KW-0456">Lyase</keyword>